<evidence type="ECO:0000313" key="2">
    <source>
        <dbReference type="Proteomes" id="UP001151088"/>
    </source>
</evidence>
<protein>
    <submittedName>
        <fullName evidence="1">GAF domain-containing protein</fullName>
    </submittedName>
</protein>
<dbReference type="SUPFAM" id="SSF55781">
    <property type="entry name" value="GAF domain-like"/>
    <property type="match status" value="1"/>
</dbReference>
<name>A0A9X2PH01_9HYPH</name>
<dbReference type="EMBL" id="JANTHZ010000014">
    <property type="protein sequence ID" value="MCS0497710.1"/>
    <property type="molecule type" value="Genomic_DNA"/>
</dbReference>
<dbReference type="Proteomes" id="UP001151088">
    <property type="component" value="Unassembled WGS sequence"/>
</dbReference>
<gene>
    <name evidence="1" type="ORF">NVS89_21690</name>
</gene>
<keyword evidence="2" id="KW-1185">Reference proteome</keyword>
<dbReference type="InterPro" id="IPR029016">
    <property type="entry name" value="GAF-like_dom_sf"/>
</dbReference>
<dbReference type="AlphaFoldDB" id="A0A9X2PH01"/>
<sequence>MKAAQDIGGRFDAVLSALLDGTAGSRTTLRIDLPEFGFHVNDVAGEARRPEEKSLRGETGIDQRAVETVKWLDRERRPLIQGDLSNTDVPAPQALIEIYGARAQMLAPIIVKDALQGWISVHYSKGARDWSAADTAALDEAVKSVQAIIAPYAGRL</sequence>
<dbReference type="Gene3D" id="3.30.450.40">
    <property type="match status" value="1"/>
</dbReference>
<evidence type="ECO:0000313" key="1">
    <source>
        <dbReference type="EMBL" id="MCS0497710.1"/>
    </source>
</evidence>
<proteinExistence type="predicted"/>
<accession>A0A9X2PH01</accession>
<dbReference type="RefSeq" id="WP_258734862.1">
    <property type="nucleotide sequence ID" value="NZ_JANTHZ010000014.1"/>
</dbReference>
<comment type="caution">
    <text evidence="1">The sequence shown here is derived from an EMBL/GenBank/DDBJ whole genome shotgun (WGS) entry which is preliminary data.</text>
</comment>
<organism evidence="1 2">
    <name type="scientific">Ancylobacter mangrovi</name>
    <dbReference type="NCBI Taxonomy" id="2972472"/>
    <lineage>
        <taxon>Bacteria</taxon>
        <taxon>Pseudomonadati</taxon>
        <taxon>Pseudomonadota</taxon>
        <taxon>Alphaproteobacteria</taxon>
        <taxon>Hyphomicrobiales</taxon>
        <taxon>Xanthobacteraceae</taxon>
        <taxon>Ancylobacter</taxon>
    </lineage>
</organism>
<reference evidence="1" key="1">
    <citation type="submission" date="2022-08" db="EMBL/GenBank/DDBJ databases">
        <authorList>
            <person name="Li F."/>
        </authorList>
    </citation>
    <scope>NUCLEOTIDE SEQUENCE</scope>
    <source>
        <strain evidence="1">MQZ15Z-1</strain>
    </source>
</reference>